<keyword evidence="6" id="KW-0539">Nucleus</keyword>
<protein>
    <recommendedName>
        <fullName evidence="5">Nucleolar protein 16</fullName>
    </recommendedName>
</protein>
<feature type="compositionally biased region" description="Basic residues" evidence="8">
    <location>
        <begin position="8"/>
        <end position="25"/>
    </location>
</feature>
<evidence type="ECO:0000256" key="6">
    <source>
        <dbReference type="ARBA" id="ARBA00023242"/>
    </source>
</evidence>
<dbReference type="OrthoDB" id="285729at2759"/>
<evidence type="ECO:0000256" key="2">
    <source>
        <dbReference type="ARBA" id="ARBA00004604"/>
    </source>
</evidence>
<organism evidence="9 10">
    <name type="scientific">Glutinoglossum americanum</name>
    <dbReference type="NCBI Taxonomy" id="1670608"/>
    <lineage>
        <taxon>Eukaryota</taxon>
        <taxon>Fungi</taxon>
        <taxon>Dikarya</taxon>
        <taxon>Ascomycota</taxon>
        <taxon>Pezizomycotina</taxon>
        <taxon>Geoglossomycetes</taxon>
        <taxon>Geoglossales</taxon>
        <taxon>Geoglossaceae</taxon>
        <taxon>Glutinoglossum</taxon>
    </lineage>
</organism>
<comment type="subunit">
    <text evidence="4">Component of the pre-66S ribosomal particle.</text>
</comment>
<dbReference type="PANTHER" id="PTHR13243">
    <property type="entry name" value="HSPC111 PROTEIN-RELATED"/>
    <property type="match status" value="1"/>
</dbReference>
<dbReference type="AlphaFoldDB" id="A0A9P8I9M9"/>
<evidence type="ECO:0000256" key="3">
    <source>
        <dbReference type="ARBA" id="ARBA00008479"/>
    </source>
</evidence>
<comment type="subcellular location">
    <subcellularLocation>
        <location evidence="2">Nucleus</location>
        <location evidence="2">Nucleolus</location>
    </subcellularLocation>
</comment>
<dbReference type="InterPro" id="IPR019002">
    <property type="entry name" value="Ribosome_biogenesis_Nop16"/>
</dbReference>
<evidence type="ECO:0000313" key="10">
    <source>
        <dbReference type="Proteomes" id="UP000698800"/>
    </source>
</evidence>
<proteinExistence type="inferred from homology"/>
<feature type="region of interest" description="Disordered" evidence="8">
    <location>
        <begin position="1"/>
        <end position="26"/>
    </location>
</feature>
<accession>A0A9P8I9M9</accession>
<dbReference type="Pfam" id="PF09420">
    <property type="entry name" value="Nop16"/>
    <property type="match status" value="1"/>
</dbReference>
<dbReference type="Proteomes" id="UP000698800">
    <property type="component" value="Unassembled WGS sequence"/>
</dbReference>
<reference evidence="9" key="1">
    <citation type="submission" date="2021-03" db="EMBL/GenBank/DDBJ databases">
        <title>Comparative genomics and phylogenomic investigation of the class Geoglossomycetes provide insights into ecological specialization and systematics.</title>
        <authorList>
            <person name="Melie T."/>
            <person name="Pirro S."/>
            <person name="Miller A.N."/>
            <person name="Quandt A."/>
        </authorList>
    </citation>
    <scope>NUCLEOTIDE SEQUENCE</scope>
    <source>
        <strain evidence="9">GBOQ0MN5Z8</strain>
    </source>
</reference>
<evidence type="ECO:0000256" key="1">
    <source>
        <dbReference type="ARBA" id="ARBA00002889"/>
    </source>
</evidence>
<comment type="caution">
    <text evidence="9">The sequence shown here is derived from an EMBL/GenBank/DDBJ whole genome shotgun (WGS) entry which is preliminary data.</text>
</comment>
<sequence>MGRELQKKKNRSSNPRVKRKPKSRRVNVLGNPIVAANWDQSLTLVQNYKRLGLTAKIKHSAGGVENIVSNPPNSLAIPTTKKRTKLLPGEARIERAPDGSILRVIHATPVIPELGAAPDEDVDVDEDVVGSEQVPSTEVVRQLEEQAKRGVAKAPRTQSAREQEWIEGLVAKHGDDYRGMFWDRRLNPMQQSEGDIRKRVLKWKAGREG</sequence>
<comment type="similarity">
    <text evidence="3">Belongs to the NOP16 family.</text>
</comment>
<evidence type="ECO:0000256" key="4">
    <source>
        <dbReference type="ARBA" id="ARBA00011187"/>
    </source>
</evidence>
<evidence type="ECO:0000256" key="8">
    <source>
        <dbReference type="SAM" id="MobiDB-lite"/>
    </source>
</evidence>
<dbReference type="PANTHER" id="PTHR13243:SF1">
    <property type="entry name" value="NUCLEOLAR PROTEIN 16"/>
    <property type="match status" value="1"/>
</dbReference>
<gene>
    <name evidence="9" type="ORF">FGG08_000774</name>
</gene>
<evidence type="ECO:0000256" key="7">
    <source>
        <dbReference type="ARBA" id="ARBA00023274"/>
    </source>
</evidence>
<keyword evidence="10" id="KW-1185">Reference proteome</keyword>
<keyword evidence="7" id="KW-0687">Ribonucleoprotein</keyword>
<dbReference type="GO" id="GO:0005730">
    <property type="term" value="C:nucleolus"/>
    <property type="evidence" value="ECO:0007669"/>
    <property type="project" value="UniProtKB-SubCell"/>
</dbReference>
<dbReference type="EMBL" id="JAGHQL010000009">
    <property type="protein sequence ID" value="KAH0545162.1"/>
    <property type="molecule type" value="Genomic_DNA"/>
</dbReference>
<evidence type="ECO:0000256" key="5">
    <source>
        <dbReference type="ARBA" id="ARBA00015522"/>
    </source>
</evidence>
<name>A0A9P8I9M9_9PEZI</name>
<dbReference type="GO" id="GO:1990904">
    <property type="term" value="C:ribonucleoprotein complex"/>
    <property type="evidence" value="ECO:0007669"/>
    <property type="project" value="UniProtKB-KW"/>
</dbReference>
<evidence type="ECO:0000313" key="9">
    <source>
        <dbReference type="EMBL" id="KAH0545162.1"/>
    </source>
</evidence>
<comment type="function">
    <text evidence="1">Involved in the biogenesis of the 60S ribosomal subunit.</text>
</comment>
<dbReference type="GO" id="GO:0042273">
    <property type="term" value="P:ribosomal large subunit biogenesis"/>
    <property type="evidence" value="ECO:0007669"/>
    <property type="project" value="TreeGrafter"/>
</dbReference>